<accession>A0A8D5U844</accession>
<evidence type="ECO:0000313" key="1">
    <source>
        <dbReference type="EMBL" id="BCU71119.1"/>
    </source>
</evidence>
<organism evidence="1 2">
    <name type="scientific">Stygiolobus caldivivus</name>
    <dbReference type="NCBI Taxonomy" id="2824673"/>
    <lineage>
        <taxon>Archaea</taxon>
        <taxon>Thermoproteota</taxon>
        <taxon>Thermoprotei</taxon>
        <taxon>Sulfolobales</taxon>
        <taxon>Sulfolobaceae</taxon>
        <taxon>Stygiolobus</taxon>
    </lineage>
</organism>
<dbReference type="Proteomes" id="UP000825123">
    <property type="component" value="Chromosome"/>
</dbReference>
<dbReference type="RefSeq" id="WP_221287867.1">
    <property type="nucleotide sequence ID" value="NZ_AP024597.1"/>
</dbReference>
<sequence length="367" mass="40993">MKGLLAGNVFIVLPDDLETENGEVKCVINTLKEWSGKRYINMVANHYTVQNMTIRPAVISPFSLLNKGVSKGDLFGHGVLIRTKDGHLVFIGRVDPNWTGVVVARGEFWKAKYLGVMDFKPFGVIDFGNIVKDWVNPASSKVVSYVQIPLYTGNLLLSKLKKIPTKPIVVASHLTFRTSDPPFMYGSIIKDGLVINTDFIIEDMEHFPANCPPLDILKVGIGAPIQGGCGYGNAGLIVDIVDNHYVGVPTPDLSSMTTGEIAEYFKDVLGVDFSPIFEFGDVLTEVYEKYSKYGFGDFVYRWLPIGKKGEAERIFNIGKKIYERAKEMANNEYLDKCFLEYADPYSNIDKEARIVYCCTRWGYGSLV</sequence>
<protein>
    <submittedName>
        <fullName evidence="1">Uncharacterized protein</fullName>
    </submittedName>
</protein>
<dbReference type="EMBL" id="AP024597">
    <property type="protein sequence ID" value="BCU71119.1"/>
    <property type="molecule type" value="Genomic_DNA"/>
</dbReference>
<evidence type="ECO:0000313" key="2">
    <source>
        <dbReference type="Proteomes" id="UP000825123"/>
    </source>
</evidence>
<gene>
    <name evidence="1" type="ORF">KN1_24160</name>
</gene>
<dbReference type="AlphaFoldDB" id="A0A8D5U844"/>
<proteinExistence type="predicted"/>
<reference evidence="1 2" key="1">
    <citation type="submission" date="2021-04" db="EMBL/GenBank/DDBJ databases">
        <title>Complete genome sequence of Stygiolobus sp. KN-1.</title>
        <authorList>
            <person name="Nakamura K."/>
            <person name="Sakai H."/>
            <person name="Kurosawa N."/>
        </authorList>
    </citation>
    <scope>NUCLEOTIDE SEQUENCE [LARGE SCALE GENOMIC DNA]</scope>
    <source>
        <strain evidence="1 2">KN-1</strain>
    </source>
</reference>
<dbReference type="GeneID" id="66164140"/>
<name>A0A8D5U844_9CREN</name>
<keyword evidence="2" id="KW-1185">Reference proteome</keyword>
<dbReference type="KEGG" id="csty:KN1_24160"/>